<dbReference type="Proteomes" id="UP001519363">
    <property type="component" value="Unassembled WGS sequence"/>
</dbReference>
<dbReference type="EMBL" id="JAGIOO010000001">
    <property type="protein sequence ID" value="MBP2472430.1"/>
    <property type="molecule type" value="Genomic_DNA"/>
</dbReference>
<protein>
    <recommendedName>
        <fullName evidence="3">NACHT domain-containing protein</fullName>
    </recommendedName>
</protein>
<dbReference type="RefSeq" id="WP_086781044.1">
    <property type="nucleotide sequence ID" value="NZ_JAGIOO010000001.1"/>
</dbReference>
<evidence type="ECO:0000313" key="1">
    <source>
        <dbReference type="EMBL" id="MBP2472430.1"/>
    </source>
</evidence>
<organism evidence="1 2">
    <name type="scientific">Crossiella equi</name>
    <dbReference type="NCBI Taxonomy" id="130796"/>
    <lineage>
        <taxon>Bacteria</taxon>
        <taxon>Bacillati</taxon>
        <taxon>Actinomycetota</taxon>
        <taxon>Actinomycetes</taxon>
        <taxon>Pseudonocardiales</taxon>
        <taxon>Pseudonocardiaceae</taxon>
        <taxon>Crossiella</taxon>
    </lineage>
</organism>
<dbReference type="InterPro" id="IPR027417">
    <property type="entry name" value="P-loop_NTPase"/>
</dbReference>
<gene>
    <name evidence="1" type="ORF">JOF53_001302</name>
</gene>
<reference evidence="1 2" key="1">
    <citation type="submission" date="2021-03" db="EMBL/GenBank/DDBJ databases">
        <title>Sequencing the genomes of 1000 actinobacteria strains.</title>
        <authorList>
            <person name="Klenk H.-P."/>
        </authorList>
    </citation>
    <scope>NUCLEOTIDE SEQUENCE [LARGE SCALE GENOMIC DNA]</scope>
    <source>
        <strain evidence="1 2">DSM 44580</strain>
    </source>
</reference>
<evidence type="ECO:0008006" key="3">
    <source>
        <dbReference type="Google" id="ProtNLM"/>
    </source>
</evidence>
<accession>A0ABS5A775</accession>
<name>A0ABS5A775_9PSEU</name>
<sequence>MAGTHNHMGGDAHVVIQARDISGPITVSTASDALPLAIAALDHSAVLATADGFTGREWLLDRLAAYDSGYALVAAGAGMGKTTLAAHLVREWGCAHHFTQRVTRGGEPVVALRSLAAQLVRAHGLTEFAPGGLLQPWAADPAYFPHVLAAAAAKGPVRLVVDGLDESAGEGLALGLPHPEELPPGVLVVATCRDGFDPARLPAGERVHRVRIDAAAEENREDVRRHLLRHDVPPEFVETLAERSGGVWIYLRYVLARRDPWTREALADLPEGLTAYYRAQVTGRRAHPDFHTRDLPLLATLAAAQQPVSVAHLSRASGQDAGLVTVLCEGRYRAFLTADGARYAILHASLREFLTTEHPDAVHAAHHRLADDCLTGDPTREDHYALRHLPHHLATANRLADLHTLLTAPVEGGLFDTAWADHHDRAGSLETYLSGLALARQHTDDLVRQTEYALLAGTVTSAADALHPELLADLVEAGLWDRRRALSHARRCHRPRRRADALTALLPAPGVAEEVLAGLDHLDDEDQAWVLHRLVPHLDQEQLERAAHLAAALTDGPKGEVIAEVALRLTGAARERAYELLLAHLRESHQVALLARPLDPAPLLAELLTDELPDRVRARGLTELAPRLDPEQLETALRAAELLAHPAHRAEALGGLGRHLGRPLAEPGAYALHRPLDRAFLLSGQAAHLSGEERDEVLTALLSGVPDDDHSSARITGRVGWLVPHLDRAQLDRIVAAGLHLRDELLDFVSYLDGDQIDGVLAGIRKTYEDSPYFGVVVASLPAGLVDRLRHLLTEQDVRDHPAALLTPDWLPRLAGSEDTRVLTHLARLATGAQRTELLTRAVHFSRPYGTPAEAGALAGLAARLGEAEVEIALRAVADVESPRERAEALRPLAGHRAARALARRCTTELLAIENLEPDELVVLAPLLDADQLCQAIDPARARIVGSLAPLAERVLALAPWLTGAALPQARDTVRHLAKYTESLWLNVVLAPHLPRPDLEAALARGTFRTVLRPVATYLLLRALSPEEAEAFLPEALRAANAHHEVLPRLRATAALAVHLPEPARTENLAALVEEVARLSEYEPDRQLERLLPGIRPEDGVLPTPNVSVELLRARLLRELVPHLDGQLRADTLDTAVEATLAMAAASDWRAYDECEALPLLAPLLEARHLPRALAVALEVRHTDAGAACRAVLARIGELPGQDIRAALNRFYAVHPPRDLVLSVLGEVAGSVAAEQVFRMVKPRWTHS</sequence>
<dbReference type="PANTHER" id="PTHR10039:SF14">
    <property type="entry name" value="NACHT DOMAIN-CONTAINING PROTEIN"/>
    <property type="match status" value="1"/>
</dbReference>
<evidence type="ECO:0000313" key="2">
    <source>
        <dbReference type="Proteomes" id="UP001519363"/>
    </source>
</evidence>
<proteinExistence type="predicted"/>
<dbReference type="SUPFAM" id="SSF52540">
    <property type="entry name" value="P-loop containing nucleoside triphosphate hydrolases"/>
    <property type="match status" value="1"/>
</dbReference>
<comment type="caution">
    <text evidence="1">The sequence shown here is derived from an EMBL/GenBank/DDBJ whole genome shotgun (WGS) entry which is preliminary data.</text>
</comment>
<dbReference type="PANTHER" id="PTHR10039">
    <property type="entry name" value="AMELOGENIN"/>
    <property type="match status" value="1"/>
</dbReference>
<keyword evidence="2" id="KW-1185">Reference proteome</keyword>